<dbReference type="KEGG" id="vg:10329292"/>
<gene>
    <name evidence="1" type="ORF">SSSM5_073</name>
</gene>
<evidence type="ECO:0000313" key="2">
    <source>
        <dbReference type="Proteomes" id="UP000006526"/>
    </source>
</evidence>
<organism evidence="1 2">
    <name type="scientific">Synechococcus phage S-SSM5</name>
    <dbReference type="NCBI Taxonomy" id="445685"/>
    <lineage>
        <taxon>Viruses</taxon>
        <taxon>Duplodnaviria</taxon>
        <taxon>Heunggongvirae</taxon>
        <taxon>Uroviricota</taxon>
        <taxon>Caudoviricetes</taxon>
        <taxon>Pantevenvirales</taxon>
        <taxon>Kyanoviridae</taxon>
        <taxon>Glaucusvirus</taxon>
        <taxon>Glaucusvirus ssm5</taxon>
    </lineage>
</organism>
<evidence type="ECO:0000313" key="1">
    <source>
        <dbReference type="EMBL" id="ADO97997.1"/>
    </source>
</evidence>
<dbReference type="RefSeq" id="YP_004324676.1">
    <property type="nucleotide sequence ID" value="NC_015289.1"/>
</dbReference>
<dbReference type="EMBL" id="GU071097">
    <property type="protein sequence ID" value="ADO97997.1"/>
    <property type="molecule type" value="Genomic_DNA"/>
</dbReference>
<protein>
    <submittedName>
        <fullName evidence="1">Uncharacterized protein</fullName>
    </submittedName>
</protein>
<reference evidence="1 2" key="1">
    <citation type="journal article" date="2010" name="Environ. Microbiol.">
        <title>Genomic analysis of oceanic cyanobacterial myoviruses compared with T4-like myoviruses from diverse hosts and environments.</title>
        <authorList>
            <person name="Sullivan M.B."/>
            <person name="Huang K.H."/>
            <person name="Ignacio-Espinoza J.C."/>
            <person name="Berlin A.M."/>
            <person name="Kelly L."/>
            <person name="Weigele P.R."/>
            <person name="DeFrancesco A.S."/>
            <person name="Kern S.E."/>
            <person name="Thompson L.R."/>
            <person name="Young S."/>
            <person name="Yandava C."/>
            <person name="Fu R."/>
            <person name="Krastins B."/>
            <person name="Chase M."/>
            <person name="Sarracino D."/>
            <person name="Osburne M.S."/>
            <person name="Henn M.R."/>
            <person name="Chisholm S.W."/>
        </authorList>
    </citation>
    <scope>NUCLEOTIDE SEQUENCE [LARGE SCALE GENOMIC DNA]</scope>
    <source>
        <strain evidence="1">8102-12</strain>
    </source>
</reference>
<keyword evidence="2" id="KW-1185">Reference proteome</keyword>
<accession>E3SKB3</accession>
<proteinExistence type="predicted"/>
<name>E3SKB3_9CAUD</name>
<sequence>MIKLELTTDQFDELYRAVKTYPELRKILDKHTTTKKHKPVKLNEPDW</sequence>
<dbReference type="Proteomes" id="UP000006526">
    <property type="component" value="Segment"/>
</dbReference>
<dbReference type="GeneID" id="10329292"/>